<name>D5U226_THEAM</name>
<dbReference type="PANTHER" id="PTHR10806">
    <property type="entry name" value="SIGNAL PEPTIDASE COMPLEX CATALYTIC SUBUNIT SEC11"/>
    <property type="match status" value="1"/>
</dbReference>
<feature type="transmembrane region" description="Helical" evidence="5">
    <location>
        <begin position="373"/>
        <end position="390"/>
    </location>
</feature>
<keyword evidence="7" id="KW-1185">Reference proteome</keyword>
<dbReference type="Proteomes" id="UP000002376">
    <property type="component" value="Chromosome"/>
</dbReference>
<dbReference type="RefSeq" id="WP_013129769.1">
    <property type="nucleotide sequence ID" value="NC_014160.1"/>
</dbReference>
<reference evidence="6 7" key="1">
    <citation type="journal article" date="2010" name="Stand. Genomic Sci.">
        <title>Complete genome sequence of Thermosphaera aggregans type strain (M11TL).</title>
        <authorList>
            <person name="Spring S."/>
            <person name="Rachel R."/>
            <person name="Lapidus A."/>
            <person name="Davenport K."/>
            <person name="Tice H."/>
            <person name="Copeland A."/>
            <person name="Cheng J.F."/>
            <person name="Lucas S."/>
            <person name="Chen F."/>
            <person name="Nolan M."/>
            <person name="Bruce D."/>
            <person name="Goodwin L."/>
            <person name="Pitluck S."/>
            <person name="Ivanova N."/>
            <person name="Mavromatis K."/>
            <person name="Ovchinnikova G."/>
            <person name="Pati A."/>
            <person name="Chen A."/>
            <person name="Palaniappan K."/>
            <person name="Land M."/>
            <person name="Hauser L."/>
            <person name="Chang Y.J."/>
            <person name="Jeffries C.C."/>
            <person name="Brettin T."/>
            <person name="Detter J.C."/>
            <person name="Tapia R."/>
            <person name="Han C."/>
            <person name="Heimerl T."/>
            <person name="Weikl F."/>
            <person name="Brambilla E."/>
            <person name="Goker M."/>
            <person name="Bristow J."/>
            <person name="Eisen J.A."/>
            <person name="Markowitz V."/>
            <person name="Hugenholtz P."/>
            <person name="Kyrpides N.C."/>
            <person name="Klenk H.P."/>
        </authorList>
    </citation>
    <scope>NUCLEOTIDE SEQUENCE [LARGE SCALE GENOMIC DNA]</scope>
    <source>
        <strain evidence="7">DSM 11486 / M11TL</strain>
    </source>
</reference>
<evidence type="ECO:0000256" key="4">
    <source>
        <dbReference type="ARBA" id="ARBA00023136"/>
    </source>
</evidence>
<feature type="transmembrane region" description="Helical" evidence="5">
    <location>
        <begin position="155"/>
        <end position="177"/>
    </location>
</feature>
<feature type="transmembrane region" description="Helical" evidence="5">
    <location>
        <begin position="345"/>
        <end position="366"/>
    </location>
</feature>
<evidence type="ECO:0000313" key="7">
    <source>
        <dbReference type="Proteomes" id="UP000002376"/>
    </source>
</evidence>
<feature type="transmembrane region" description="Helical" evidence="5">
    <location>
        <begin position="250"/>
        <end position="271"/>
    </location>
</feature>
<dbReference type="InterPro" id="IPR019533">
    <property type="entry name" value="Peptidase_S26"/>
</dbReference>
<dbReference type="OrthoDB" id="4822at2157"/>
<dbReference type="GO" id="GO:0006465">
    <property type="term" value="P:signal peptide processing"/>
    <property type="evidence" value="ECO:0007669"/>
    <property type="project" value="InterPro"/>
</dbReference>
<dbReference type="InterPro" id="IPR036286">
    <property type="entry name" value="LexA/Signal_pep-like_sf"/>
</dbReference>
<dbReference type="SUPFAM" id="SSF51306">
    <property type="entry name" value="LexA/Signal peptidase"/>
    <property type="match status" value="1"/>
</dbReference>
<protein>
    <submittedName>
        <fullName evidence="6">Peptidase S26B, signal peptidase</fullName>
    </submittedName>
</protein>
<keyword evidence="2 5" id="KW-0812">Transmembrane</keyword>
<evidence type="ECO:0000313" key="6">
    <source>
        <dbReference type="EMBL" id="ADG91176.1"/>
    </source>
</evidence>
<dbReference type="GO" id="GO:0004252">
    <property type="term" value="F:serine-type endopeptidase activity"/>
    <property type="evidence" value="ECO:0007669"/>
    <property type="project" value="InterPro"/>
</dbReference>
<dbReference type="GeneID" id="9165921"/>
<dbReference type="eggNOG" id="arCOG01739">
    <property type="taxonomic scope" value="Archaea"/>
</dbReference>
<reference key="3">
    <citation type="submission" date="2010-02" db="EMBL/GenBank/DDBJ databases">
        <title>Complete genome sequence of Thermosphaera aggregans type strain (M11TL).</title>
        <authorList>
            <consortium name="US DOE Joint Genome Institute (JGI-PGF)"/>
            <person name="Spring S."/>
            <person name="Lapidus A."/>
            <person name="Munk C."/>
            <person name="Schroeder M."/>
            <person name="Glavina Del Rio T."/>
            <person name="Tice H."/>
            <person name="Copeland A."/>
            <person name="Cheng J.-F."/>
            <person name="Lucas S."/>
            <person name="Chen F."/>
            <person name="Nolan M."/>
            <person name="Bruce D."/>
            <person name="Goodwin L."/>
            <person name="Pitluck S."/>
            <person name="Ivanova N."/>
            <person name="Mavromatis K."/>
            <person name="Ovchinnikova G."/>
            <person name="Pati A."/>
            <person name="Chen A."/>
            <person name="Palaniappan K."/>
            <person name="Land M."/>
            <person name="Hauser L."/>
            <person name="Chang Y.-J."/>
            <person name="Jeffries C.C."/>
            <person name="Brettin T."/>
            <person name="Detter J.C."/>
            <person name="Tapia R."/>
            <person name="Han C."/>
            <person name="Chain P."/>
            <person name="Heimerl T."/>
            <person name="Weik F."/>
            <person name="Goker M."/>
            <person name="Rachel R."/>
            <person name="Bristow J."/>
            <person name="Eisen J.A."/>
            <person name="Markowitz V."/>
            <person name="Hugenholtz P."/>
            <person name="Kyrpides N.C."/>
            <person name="Klenk H.-P."/>
        </authorList>
    </citation>
    <scope>NUCLEOTIDE SEQUENCE</scope>
    <source>
        <strain>DSM 11486</strain>
    </source>
</reference>
<dbReference type="NCBIfam" id="TIGR02228">
    <property type="entry name" value="sigpep_I_arch"/>
    <property type="match status" value="1"/>
</dbReference>
<feature type="transmembrane region" description="Helical" evidence="5">
    <location>
        <begin position="37"/>
        <end position="54"/>
    </location>
</feature>
<dbReference type="STRING" id="633148.Tagg_0904"/>
<evidence type="ECO:0000256" key="2">
    <source>
        <dbReference type="ARBA" id="ARBA00022692"/>
    </source>
</evidence>
<feature type="transmembrane region" description="Helical" evidence="5">
    <location>
        <begin position="66"/>
        <end position="87"/>
    </location>
</feature>
<keyword evidence="3 5" id="KW-1133">Transmembrane helix</keyword>
<keyword evidence="4 5" id="KW-0472">Membrane</keyword>
<feature type="transmembrane region" description="Helical" evidence="5">
    <location>
        <begin position="99"/>
        <end position="119"/>
    </location>
</feature>
<feature type="transmembrane region" description="Helical" evidence="5">
    <location>
        <begin position="184"/>
        <end position="201"/>
    </location>
</feature>
<accession>D5U226</accession>
<dbReference type="CDD" id="cd06530">
    <property type="entry name" value="S26_SPase_I"/>
    <property type="match status" value="1"/>
</dbReference>
<feature type="transmembrane region" description="Helical" evidence="5">
    <location>
        <begin position="207"/>
        <end position="229"/>
    </location>
</feature>
<dbReference type="InterPro" id="IPR001733">
    <property type="entry name" value="Peptidase_S26B"/>
</dbReference>
<gene>
    <name evidence="6" type="ordered locus">Tagg_0904</name>
</gene>
<dbReference type="PRINTS" id="PR00728">
    <property type="entry name" value="SIGNALPTASE"/>
</dbReference>
<evidence type="ECO:0000256" key="5">
    <source>
        <dbReference type="SAM" id="Phobius"/>
    </source>
</evidence>
<dbReference type="HOGENOM" id="CLU_714959_0_0_2"/>
<feature type="transmembrane region" description="Helical" evidence="5">
    <location>
        <begin position="12"/>
        <end position="31"/>
    </location>
</feature>
<comment type="subcellular location">
    <subcellularLocation>
        <location evidence="1">Membrane</location>
    </subcellularLocation>
</comment>
<dbReference type="EMBL" id="CP001939">
    <property type="protein sequence ID" value="ADG91176.1"/>
    <property type="molecule type" value="Genomic_DNA"/>
</dbReference>
<dbReference type="KEGG" id="tag:Tagg_0904"/>
<proteinExistence type="predicted"/>
<sequence length="396" mass="42849">MSKSFFIENIHSFYFIFAFSTTILLLTGKMLYSNAYYLIPSMIFLMGFVLNYFYLKGLSEDLSNAFNALSVIIYSASFLVAGLIWGFGLNSLLLTPLTLALRTMLVFATVAFTESSRILLIVKTRLQSHPALATVASAFTLAIIYAYVFEGPPSSLNWFIKYLALSSYSTALSIIAWRYGFKTLLLNALTYAILFYLFPIIPTSISLLTSVLSLALQTILLSGSLYALAKPASASLWNHARKSSSKTLSIMFIILSILLPGSFLLGVRVLAVSSGSMTPSINVGDVVVSIPASPGELKAGDIIVFSGGSSIIVHRIIEPAGNDCFITKGDANESPDPVWACGSSIVGKVVVVVPFIGLPTTILLSFLRSFSSLVSLVIALLSLVYVFYVVKGVVLF</sequence>
<evidence type="ECO:0000256" key="1">
    <source>
        <dbReference type="ARBA" id="ARBA00004370"/>
    </source>
</evidence>
<feature type="transmembrane region" description="Helical" evidence="5">
    <location>
        <begin position="131"/>
        <end position="149"/>
    </location>
</feature>
<dbReference type="PANTHER" id="PTHR10806:SF6">
    <property type="entry name" value="SIGNAL PEPTIDASE COMPLEX CATALYTIC SUBUNIT SEC11"/>
    <property type="match status" value="1"/>
</dbReference>
<evidence type="ECO:0000256" key="3">
    <source>
        <dbReference type="ARBA" id="ARBA00022989"/>
    </source>
</evidence>
<organism evidence="6 7">
    <name type="scientific">Thermosphaera aggregans (strain DSM 11486 / M11TL)</name>
    <dbReference type="NCBI Taxonomy" id="633148"/>
    <lineage>
        <taxon>Archaea</taxon>
        <taxon>Thermoproteota</taxon>
        <taxon>Thermoprotei</taxon>
        <taxon>Desulfurococcales</taxon>
        <taxon>Desulfurococcaceae</taxon>
        <taxon>Thermosphaera</taxon>
    </lineage>
</organism>
<reference evidence="7" key="2">
    <citation type="journal article" date="2010" name="Stand. Genomic Sci.">
        <title>Complete genome sequence of Thermosphaera aggregans type strain (M11TLT).</title>
        <authorList>
            <person name="Spring S."/>
            <person name="Rachel R."/>
            <person name="Lapidus A."/>
            <person name="Davenport K."/>
            <person name="Tice H."/>
            <person name="Copeland A."/>
            <person name="Cheng J.-F."/>
            <person name="Lucas S."/>
            <person name="Chen F."/>
            <person name="Nolan M."/>
            <person name="Bruce D."/>
            <person name="Goodwin L."/>
            <person name="Pitluck S."/>
            <person name="Ivanova N."/>
            <person name="Mavromatis K."/>
            <person name="Ovchinnikova G."/>
            <person name="Pati A."/>
            <person name="Chen A."/>
            <person name="Palaniappan K."/>
            <person name="Land M."/>
            <person name="Hauser L."/>
            <person name="Chang Y.-J."/>
            <person name="Jeffries C.C."/>
            <person name="Brettin T."/>
            <person name="Detter J.C."/>
            <person name="Tapia R."/>
            <person name="Han C."/>
            <person name="Heimerl T."/>
            <person name="Weikl F."/>
            <person name="Brambilla E."/>
            <person name="Goker M."/>
            <person name="Bristow J."/>
            <person name="Eisen J.A."/>
            <person name="Markowitz V."/>
            <person name="Hugenholtz P."/>
            <person name="Kyrpides N.C."/>
            <person name="Klenk H.-P."/>
        </authorList>
    </citation>
    <scope>NUCLEOTIDE SEQUENCE [LARGE SCALE GENOMIC DNA]</scope>
    <source>
        <strain evidence="7">DSM 11486 / M11TL</strain>
    </source>
</reference>
<dbReference type="AlphaFoldDB" id="D5U226"/>
<dbReference type="GO" id="GO:0016020">
    <property type="term" value="C:membrane"/>
    <property type="evidence" value="ECO:0007669"/>
    <property type="project" value="UniProtKB-SubCell"/>
</dbReference>